<dbReference type="Proteomes" id="UP000005113">
    <property type="component" value="Unassembled WGS sequence"/>
</dbReference>
<gene>
    <name evidence="1" type="ORF">SapgrDRAFT_1645</name>
</gene>
<dbReference type="Gene3D" id="1.20.120.450">
    <property type="entry name" value="dinb family like domain"/>
    <property type="match status" value="1"/>
</dbReference>
<dbReference type="AlphaFoldDB" id="J0P767"/>
<proteinExistence type="predicted"/>
<dbReference type="EMBL" id="JH719942">
    <property type="protein sequence ID" value="EJF53352.1"/>
    <property type="molecule type" value="Genomic_DNA"/>
</dbReference>
<dbReference type="RefSeq" id="WP_002658943.1">
    <property type="nucleotide sequence ID" value="NZ_JH719942.1"/>
</dbReference>
<dbReference type="OrthoDB" id="981199at2"/>
<reference evidence="2" key="1">
    <citation type="journal article" date="2012" name="Stand. Genomic Sci.">
        <title>Permanent draft genome sequence of the gliding predator Saprospira grandis strain Sa g1 (= HR1).</title>
        <authorList>
            <person name="Mavromatis K."/>
            <person name="Chertkov O."/>
            <person name="Lapidus A."/>
            <person name="Nolan M."/>
            <person name="Lucas S."/>
            <person name="Tice H."/>
            <person name="Del Rio T.G."/>
            <person name="Cheng J.F."/>
            <person name="Han C."/>
            <person name="Tapia R."/>
            <person name="Bruce D."/>
            <person name="Goodwin L.A."/>
            <person name="Pitluck S."/>
            <person name="Huntemann M."/>
            <person name="Liolios K."/>
            <person name="Pagani I."/>
            <person name="Ivanova N."/>
            <person name="Mikhailova N."/>
            <person name="Pati A."/>
            <person name="Chen A."/>
            <person name="Palaniappan K."/>
            <person name="Land M."/>
            <person name="Brambilla E.M."/>
            <person name="Rohde M."/>
            <person name="Spring S."/>
            <person name="Goker M."/>
            <person name="Detter J.C."/>
            <person name="Bristow J."/>
            <person name="Eisen J.A."/>
            <person name="Markowitz V."/>
            <person name="Hugenholtz P."/>
            <person name="Kyrpides N.C."/>
            <person name="Klenk H.P."/>
            <person name="Woyke T."/>
        </authorList>
    </citation>
    <scope>NUCLEOTIDE SEQUENCE [LARGE SCALE GENOMIC DNA]</scope>
    <source>
        <strain evidence="2">DSM 2844</strain>
    </source>
</reference>
<evidence type="ECO:0000313" key="1">
    <source>
        <dbReference type="EMBL" id="EJF53352.1"/>
    </source>
</evidence>
<accession>J0P767</accession>
<name>J0P767_9BACT</name>
<dbReference type="InterPro" id="IPR034660">
    <property type="entry name" value="DinB/YfiT-like"/>
</dbReference>
<sequence>MKKEVNMAQQSLKDLASHLEQAPLLAPQVSERGVDWHIEHSLKAAIAMLQAIVNSDPAQFKPKFSPSKSLILATGKIPRGKAKSPKMINNQEAIDLSQLPSLLEKSQALLQLVQKQAEKAYFAHPLFGHLKRNQGIKFVAIHTNHHLKIIRDIVAAQ</sequence>
<organism evidence="1 2">
    <name type="scientific">Saprospira grandis DSM 2844</name>
    <dbReference type="NCBI Taxonomy" id="694433"/>
    <lineage>
        <taxon>Bacteria</taxon>
        <taxon>Pseudomonadati</taxon>
        <taxon>Bacteroidota</taxon>
        <taxon>Saprospiria</taxon>
        <taxon>Saprospirales</taxon>
        <taxon>Saprospiraceae</taxon>
        <taxon>Saprospira</taxon>
    </lineage>
</organism>
<evidence type="ECO:0008006" key="3">
    <source>
        <dbReference type="Google" id="ProtNLM"/>
    </source>
</evidence>
<evidence type="ECO:0000313" key="2">
    <source>
        <dbReference type="Proteomes" id="UP000005113"/>
    </source>
</evidence>
<protein>
    <recommendedName>
        <fullName evidence="3">DinB-like domain-containing protein</fullName>
    </recommendedName>
</protein>
<dbReference type="HOGENOM" id="CLU_1677156_0_0_10"/>